<feature type="transmembrane region" description="Helical" evidence="13">
    <location>
        <begin position="193"/>
        <end position="215"/>
    </location>
</feature>
<evidence type="ECO:0000256" key="5">
    <source>
        <dbReference type="ARBA" id="ARBA00022475"/>
    </source>
</evidence>
<dbReference type="GO" id="GO:0009306">
    <property type="term" value="P:protein secretion"/>
    <property type="evidence" value="ECO:0007669"/>
    <property type="project" value="InterPro"/>
</dbReference>
<evidence type="ECO:0000256" key="7">
    <source>
        <dbReference type="ARBA" id="ARBA00022795"/>
    </source>
</evidence>
<comment type="caution">
    <text evidence="15">The sequence shown here is derived from an EMBL/GenBank/DDBJ whole genome shotgun (WGS) entry which is preliminary data.</text>
</comment>
<evidence type="ECO:0000256" key="12">
    <source>
        <dbReference type="ARBA" id="ARBA00025078"/>
    </source>
</evidence>
<feature type="region of interest" description="Disordered" evidence="14">
    <location>
        <begin position="1"/>
        <end position="30"/>
    </location>
</feature>
<keyword evidence="15" id="KW-0282">Flagellum</keyword>
<feature type="transmembrane region" description="Helical" evidence="13">
    <location>
        <begin position="39"/>
        <end position="62"/>
    </location>
</feature>
<keyword evidence="16" id="KW-1185">Reference proteome</keyword>
<dbReference type="InterPro" id="IPR006135">
    <property type="entry name" value="T3SS_substrate_exporter"/>
</dbReference>
<keyword evidence="9 13" id="KW-1133">Transmembrane helix</keyword>
<keyword evidence="8 13" id="KW-0653">Protein transport</keyword>
<comment type="subcellular location">
    <subcellularLocation>
        <location evidence="1">Cell membrane</location>
        <topology evidence="1">Multi-pass membrane protein</topology>
    </subcellularLocation>
</comment>
<evidence type="ECO:0000256" key="8">
    <source>
        <dbReference type="ARBA" id="ARBA00022927"/>
    </source>
</evidence>
<proteinExistence type="inferred from homology"/>
<keyword evidence="10 13" id="KW-0472">Membrane</keyword>
<dbReference type="Proteomes" id="UP001156870">
    <property type="component" value="Unassembled WGS sequence"/>
</dbReference>
<dbReference type="PANTHER" id="PTHR30531:SF12">
    <property type="entry name" value="FLAGELLAR BIOSYNTHETIC PROTEIN FLHB"/>
    <property type="match status" value="1"/>
</dbReference>
<evidence type="ECO:0000256" key="6">
    <source>
        <dbReference type="ARBA" id="ARBA00022692"/>
    </source>
</evidence>
<keyword evidence="5 13" id="KW-1003">Cell membrane</keyword>
<dbReference type="SUPFAM" id="SSF160544">
    <property type="entry name" value="EscU C-terminal domain-like"/>
    <property type="match status" value="1"/>
</dbReference>
<evidence type="ECO:0000256" key="14">
    <source>
        <dbReference type="SAM" id="MobiDB-lite"/>
    </source>
</evidence>
<evidence type="ECO:0000313" key="16">
    <source>
        <dbReference type="Proteomes" id="UP001156870"/>
    </source>
</evidence>
<keyword evidence="15" id="KW-0969">Cilium</keyword>
<keyword evidence="6 13" id="KW-0812">Transmembrane</keyword>
<dbReference type="GO" id="GO:0044780">
    <property type="term" value="P:bacterial-type flagellum assembly"/>
    <property type="evidence" value="ECO:0007669"/>
    <property type="project" value="InterPro"/>
</dbReference>
<dbReference type="PRINTS" id="PR00950">
    <property type="entry name" value="TYPE3IMSPROT"/>
</dbReference>
<dbReference type="Gene3D" id="3.40.1690.10">
    <property type="entry name" value="secretion proteins EscU"/>
    <property type="match status" value="1"/>
</dbReference>
<accession>A0AA37T8W0</accession>
<evidence type="ECO:0000256" key="9">
    <source>
        <dbReference type="ARBA" id="ARBA00022989"/>
    </source>
</evidence>
<keyword evidence="7 13" id="KW-1005">Bacterial flagellum biogenesis</keyword>
<evidence type="ECO:0000256" key="10">
    <source>
        <dbReference type="ARBA" id="ARBA00023136"/>
    </source>
</evidence>
<feature type="region of interest" description="Disordered" evidence="14">
    <location>
        <begin position="357"/>
        <end position="378"/>
    </location>
</feature>
<reference evidence="15 16" key="1">
    <citation type="journal article" date="2014" name="Int. J. Syst. Evol. Microbiol.">
        <title>Complete genome sequence of Corynebacterium casei LMG S-19264T (=DSM 44701T), isolated from a smear-ripened cheese.</title>
        <authorList>
            <consortium name="US DOE Joint Genome Institute (JGI-PGF)"/>
            <person name="Walter F."/>
            <person name="Albersmeier A."/>
            <person name="Kalinowski J."/>
            <person name="Ruckert C."/>
        </authorList>
    </citation>
    <scope>NUCLEOTIDE SEQUENCE [LARGE SCALE GENOMIC DNA]</scope>
    <source>
        <strain evidence="15 16">NBRC 110095</strain>
    </source>
</reference>
<dbReference type="Gene3D" id="6.10.250.2080">
    <property type="match status" value="1"/>
</dbReference>
<organism evidence="15 16">
    <name type="scientific">Marinibactrum halimedae</name>
    <dbReference type="NCBI Taxonomy" id="1444977"/>
    <lineage>
        <taxon>Bacteria</taxon>
        <taxon>Pseudomonadati</taxon>
        <taxon>Pseudomonadota</taxon>
        <taxon>Gammaproteobacteria</taxon>
        <taxon>Cellvibrionales</taxon>
        <taxon>Cellvibrionaceae</taxon>
        <taxon>Marinibactrum</taxon>
    </lineage>
</organism>
<dbReference type="GO" id="GO:0005886">
    <property type="term" value="C:plasma membrane"/>
    <property type="evidence" value="ECO:0007669"/>
    <property type="project" value="UniProtKB-SubCell"/>
</dbReference>
<evidence type="ECO:0000313" key="15">
    <source>
        <dbReference type="EMBL" id="GLS24747.1"/>
    </source>
</evidence>
<comment type="similarity">
    <text evidence="2 13">Belongs to the type III secretion exporter family.</text>
</comment>
<protein>
    <recommendedName>
        <fullName evidence="3 13">Flagellar biosynthetic protein FlhB</fullName>
    </recommendedName>
</protein>
<dbReference type="Pfam" id="PF01312">
    <property type="entry name" value="Bac_export_2"/>
    <property type="match status" value="1"/>
</dbReference>
<keyword evidence="4 13" id="KW-0813">Transport</keyword>
<feature type="transmembrane region" description="Helical" evidence="13">
    <location>
        <begin position="139"/>
        <end position="165"/>
    </location>
</feature>
<evidence type="ECO:0000256" key="1">
    <source>
        <dbReference type="ARBA" id="ARBA00004651"/>
    </source>
</evidence>
<evidence type="ECO:0000256" key="4">
    <source>
        <dbReference type="ARBA" id="ARBA00022448"/>
    </source>
</evidence>
<dbReference type="PANTHER" id="PTHR30531">
    <property type="entry name" value="FLAGELLAR BIOSYNTHETIC PROTEIN FLHB"/>
    <property type="match status" value="1"/>
</dbReference>
<name>A0AA37T8W0_9GAMM</name>
<evidence type="ECO:0000256" key="2">
    <source>
        <dbReference type="ARBA" id="ARBA00010690"/>
    </source>
</evidence>
<feature type="compositionally biased region" description="Basic and acidic residues" evidence="14">
    <location>
        <begin position="7"/>
        <end position="30"/>
    </location>
</feature>
<dbReference type="InterPro" id="IPR029025">
    <property type="entry name" value="T3SS_substrate_exporter_C"/>
</dbReference>
<evidence type="ECO:0000256" key="11">
    <source>
        <dbReference type="ARBA" id="ARBA00023225"/>
    </source>
</evidence>
<keyword evidence="15" id="KW-0966">Cell projection</keyword>
<keyword evidence="11 13" id="KW-1006">Bacterial flagellum protein export</keyword>
<evidence type="ECO:0000256" key="3">
    <source>
        <dbReference type="ARBA" id="ARBA00021622"/>
    </source>
</evidence>
<evidence type="ECO:0000256" key="13">
    <source>
        <dbReference type="RuleBase" id="RU364091"/>
    </source>
</evidence>
<dbReference type="InterPro" id="IPR006136">
    <property type="entry name" value="FlhB"/>
</dbReference>
<sequence length="378" mass="42093">MAEDDSSQEKTEEPTARRLEKAREEGQVPRSRELTTTAILLAGTIGLYIFSGSMGSTLLGILKHNFSFSREVAFDPQLMIWQLEAGIAEGLLMLIPLFSILLIVSILGPIALGGWLFSTKAMAPKLNRMDPIAGLKRMFSVKALVELAKALGKVLIILTVGLFLLQFMRDDILNLSTESIESSIIHSLELSGWAAILLSAVTILIAIADVPFQIWDNTRKLKMSRQDIKDEMKDSEGKPEVKSRIRQLQREMANNRMMAEVPKADVIITNPTHYSVALKYDPEVMATPIMIAKGVDFNALKIREIANAYEIEIVEAPVLARAVYHTTEIDQEIPSGLYLAVAQVLAYVFQLKSYAKQGGKKPKMPTEFPVPEDMRFDE</sequence>
<dbReference type="FunFam" id="3.40.1690.10:FF:000001">
    <property type="entry name" value="Flagellar biosynthetic protein FlhB"/>
    <property type="match status" value="1"/>
</dbReference>
<comment type="function">
    <text evidence="12 13">Required for formation of the rod structure in the basal body of the flagellar apparatus. Together with FliI and FliH, may constitute the export apparatus of flagellin.</text>
</comment>
<dbReference type="NCBIfam" id="TIGR00328">
    <property type="entry name" value="flhB"/>
    <property type="match status" value="1"/>
</dbReference>
<dbReference type="EMBL" id="BSPD01000017">
    <property type="protein sequence ID" value="GLS24747.1"/>
    <property type="molecule type" value="Genomic_DNA"/>
</dbReference>
<gene>
    <name evidence="13 15" type="primary">flhB</name>
    <name evidence="15" type="ORF">GCM10007877_04610</name>
</gene>
<feature type="transmembrane region" description="Helical" evidence="13">
    <location>
        <begin position="91"/>
        <end position="118"/>
    </location>
</feature>
<dbReference type="AlphaFoldDB" id="A0AA37T8W0"/>
<dbReference type="RefSeq" id="WP_232593737.1">
    <property type="nucleotide sequence ID" value="NZ_BSPD01000017.1"/>
</dbReference>